<dbReference type="InterPro" id="IPR053737">
    <property type="entry name" value="Type_II_TA_Toxin"/>
</dbReference>
<keyword evidence="3" id="KW-1185">Reference proteome</keyword>
<dbReference type="STRING" id="746697.Aeqsu_0176"/>
<evidence type="ECO:0000313" key="3">
    <source>
        <dbReference type="Proteomes" id="UP000006049"/>
    </source>
</evidence>
<organism evidence="2 3">
    <name type="scientific">Aequorivita sublithincola (strain DSM 14238 / LMG 21431 / ACAM 643 / 9-3)</name>
    <dbReference type="NCBI Taxonomy" id="746697"/>
    <lineage>
        <taxon>Bacteria</taxon>
        <taxon>Pseudomonadati</taxon>
        <taxon>Bacteroidota</taxon>
        <taxon>Flavobacteriia</taxon>
        <taxon>Flavobacteriales</taxon>
        <taxon>Flavobacteriaceae</taxon>
        <taxon>Aequorivita</taxon>
    </lineage>
</organism>
<dbReference type="KEGG" id="asl:Aeqsu_0176"/>
<dbReference type="SUPFAM" id="SSF140931">
    <property type="entry name" value="Fic-like"/>
    <property type="match status" value="1"/>
</dbReference>
<dbReference type="Pfam" id="PF02661">
    <property type="entry name" value="Fic"/>
    <property type="match status" value="1"/>
</dbReference>
<protein>
    <submittedName>
        <fullName evidence="2">Fic/DOC family protein</fullName>
    </submittedName>
</protein>
<name>I3YRT4_AEQSU</name>
<dbReference type="eggNOG" id="COG3654">
    <property type="taxonomic scope" value="Bacteria"/>
</dbReference>
<dbReference type="eggNOG" id="COG3943">
    <property type="taxonomic scope" value="Bacteria"/>
</dbReference>
<dbReference type="PATRIC" id="fig|746697.3.peg.186"/>
<proteinExistence type="predicted"/>
<dbReference type="InterPro" id="IPR036597">
    <property type="entry name" value="Fido-like_dom_sf"/>
</dbReference>
<dbReference type="Pfam" id="PF13310">
    <property type="entry name" value="Virulence_RhuM"/>
    <property type="match status" value="1"/>
</dbReference>
<feature type="domain" description="Fido" evidence="1">
    <location>
        <begin position="193"/>
        <end position="322"/>
    </location>
</feature>
<dbReference type="InterPro" id="IPR011204">
    <property type="entry name" value="Virulence_RhuM-like"/>
</dbReference>
<reference evidence="2 3" key="1">
    <citation type="submission" date="2012-06" db="EMBL/GenBank/DDBJ databases">
        <title>The complete genome of Aequorivita sublithincola DSM 14238.</title>
        <authorList>
            <consortium name="US DOE Joint Genome Institute (JGI-PGF)"/>
            <person name="Lucas S."/>
            <person name="Copeland A."/>
            <person name="Lapidus A."/>
            <person name="Goodwin L."/>
            <person name="Pitluck S."/>
            <person name="Peters L."/>
            <person name="Munk A.C.C."/>
            <person name="Kyrpides N."/>
            <person name="Mavromatis K."/>
            <person name="Pagani I."/>
            <person name="Ivanova N."/>
            <person name="Ovchinnikova G."/>
            <person name="Zeytun A."/>
            <person name="Detter J.C."/>
            <person name="Han C."/>
            <person name="Land M."/>
            <person name="Hauser L."/>
            <person name="Markowitz V."/>
            <person name="Cheng J.-F."/>
            <person name="Hugenholtz P."/>
            <person name="Woyke T."/>
            <person name="Wu D."/>
            <person name="Tindall B."/>
            <person name="Faehnrich R."/>
            <person name="Brambilla E."/>
            <person name="Klenk H.-P."/>
            <person name="Eisen J.A."/>
        </authorList>
    </citation>
    <scope>NUCLEOTIDE SEQUENCE [LARGE SCALE GENOMIC DNA]</scope>
    <source>
        <strain evidence="3">DSM 14238 / LMG 21431 / ACAM 643 / 9-3</strain>
    </source>
</reference>
<dbReference type="Gene3D" id="1.20.120.1870">
    <property type="entry name" value="Fic/DOC protein, Fido domain"/>
    <property type="match status" value="1"/>
</dbReference>
<dbReference type="PROSITE" id="PS51459">
    <property type="entry name" value="FIDO"/>
    <property type="match status" value="1"/>
</dbReference>
<accession>I3YRT4</accession>
<dbReference type="AlphaFoldDB" id="I3YRT4"/>
<sequence>MRQFDRKHMNEVLIYKTNKNQIQVDVEFDGETVWLTQNQLSQLFEQTKQNISLHINNCFNEGELNRDATVKESLTVRKEGERNVKRKIEHYNLDVIISVGYRVKSQRGTQFRIWANSILKQYLTEGYAINEKRLAQKEQELHILKNGIQILSRAIEEKTTDDKWLTIFTSGLSLLDDYDHEQLDTKGLTLKQADYPSLADYQKLINQMQTEFNSGIFGKEKDKSFQSSIAQIEKGFGNRDFYPTIEEKAAMLLYLIVKNHSFVDGNKRIAAACFLKFLHQNKILFTNNNQPIISNDTLASLTLFIASSKPEEMETVKRLVISVLNRNKII</sequence>
<evidence type="ECO:0000259" key="1">
    <source>
        <dbReference type="PROSITE" id="PS51459"/>
    </source>
</evidence>
<dbReference type="EMBL" id="CP003280">
    <property type="protein sequence ID" value="AFL79702.1"/>
    <property type="molecule type" value="Genomic_DNA"/>
</dbReference>
<dbReference type="PANTHER" id="PTHR35810:SF1">
    <property type="entry name" value="CYTOPLASMIC PROTEIN"/>
    <property type="match status" value="1"/>
</dbReference>
<dbReference type="Proteomes" id="UP000006049">
    <property type="component" value="Chromosome"/>
</dbReference>
<gene>
    <name evidence="2" type="ordered locus">Aeqsu_0176</name>
</gene>
<dbReference type="InterPro" id="IPR003812">
    <property type="entry name" value="Fido"/>
</dbReference>
<evidence type="ECO:0000313" key="2">
    <source>
        <dbReference type="EMBL" id="AFL79702.1"/>
    </source>
</evidence>
<dbReference type="PANTHER" id="PTHR35810">
    <property type="entry name" value="CYTOPLASMIC PROTEIN-RELATED"/>
    <property type="match status" value="1"/>
</dbReference>
<dbReference type="HOGENOM" id="CLU_048266_1_0_10"/>